<feature type="compositionally biased region" description="Low complexity" evidence="2">
    <location>
        <begin position="685"/>
        <end position="707"/>
    </location>
</feature>
<feature type="compositionally biased region" description="Basic and acidic residues" evidence="2">
    <location>
        <begin position="55"/>
        <end position="66"/>
    </location>
</feature>
<dbReference type="AlphaFoldDB" id="A0A418FEI8"/>
<feature type="compositionally biased region" description="Polar residues" evidence="2">
    <location>
        <begin position="371"/>
        <end position="382"/>
    </location>
</feature>
<feature type="region of interest" description="Disordered" evidence="2">
    <location>
        <begin position="959"/>
        <end position="983"/>
    </location>
</feature>
<accession>A0A418FEI8</accession>
<dbReference type="Pfam" id="PF02037">
    <property type="entry name" value="SAP"/>
    <property type="match status" value="1"/>
</dbReference>
<name>A0A418FEI8_APHAT</name>
<gene>
    <name evidence="4" type="ORF">DYB37_007419</name>
</gene>
<feature type="compositionally biased region" description="Polar residues" evidence="2">
    <location>
        <begin position="515"/>
        <end position="526"/>
    </location>
</feature>
<dbReference type="SUPFAM" id="SSF68906">
    <property type="entry name" value="SAP domain"/>
    <property type="match status" value="1"/>
</dbReference>
<feature type="region of interest" description="Disordered" evidence="2">
    <location>
        <begin position="508"/>
        <end position="570"/>
    </location>
</feature>
<evidence type="ECO:0000259" key="3">
    <source>
        <dbReference type="PROSITE" id="PS50800"/>
    </source>
</evidence>
<feature type="compositionally biased region" description="Basic residues" evidence="2">
    <location>
        <begin position="101"/>
        <end position="115"/>
    </location>
</feature>
<feature type="coiled-coil region" evidence="1">
    <location>
        <begin position="620"/>
        <end position="647"/>
    </location>
</feature>
<feature type="region of interest" description="Disordered" evidence="2">
    <location>
        <begin position="55"/>
        <end position="130"/>
    </location>
</feature>
<evidence type="ECO:0000313" key="5">
    <source>
        <dbReference type="Proteomes" id="UP000285430"/>
    </source>
</evidence>
<dbReference type="InterPro" id="IPR036361">
    <property type="entry name" value="SAP_dom_sf"/>
</dbReference>
<feature type="compositionally biased region" description="Basic and acidic residues" evidence="2">
    <location>
        <begin position="798"/>
        <end position="868"/>
    </location>
</feature>
<feature type="compositionally biased region" description="Basic and acidic residues" evidence="2">
    <location>
        <begin position="275"/>
        <end position="302"/>
    </location>
</feature>
<feature type="region of interest" description="Disordered" evidence="2">
    <location>
        <begin position="207"/>
        <end position="466"/>
    </location>
</feature>
<dbReference type="Proteomes" id="UP000285430">
    <property type="component" value="Unassembled WGS sequence"/>
</dbReference>
<feature type="compositionally biased region" description="Basic and acidic residues" evidence="2">
    <location>
        <begin position="75"/>
        <end position="100"/>
    </location>
</feature>
<feature type="compositionally biased region" description="Pro residues" evidence="2">
    <location>
        <begin position="888"/>
        <end position="900"/>
    </location>
</feature>
<sequence length="983" mass="107433">MDHDDDHFKKAQEHITENSRQALAALEQSAKENSKWLVALCCSISLDIRRPEVNAKKRRLDLDIPQRPHHVTPAVEKRQKSIEEKVVLDEVKAPPPEHDTRSKHRASSRNPPRKRSLQEREDDHIDDEKEEVNPFALKVAELKQELKDRGLKTTGVKSTLVARLLEAIEIEKSEASAARQKAHGYPSDHVSVDFSDDKMHDEIVGDSDVSTVDVHSPDVANTKGSVHSTRKNLRSSDVIKQDAAVASSATSEEPVVVLHEGAKPSRPLRRPGPARRHDTAARVDSKPSSDKNARNDEKDPRKSRMARFVNLNSHVDDNSDDDSSERIVVKPESPTDSSSRMENIIDLVSPPPPKKPPSKASSKPKASSSPISRPTQPPSGESNGKHRDEGASSPHHHLRPHSALSHPPCPLFGGDLSPIIPNSPVKPADESFTTSSLNSPPRAFSMPSRHPKNDGDDDDNESMTMPKSSDLLMSTAASLFATATSPIVKGFASFKSAFGLSKAAAAVSGDDDDTFNSTDMYGRSTTPVPKVPAPKVFQTKATFQHSKRQGGTSSSSLYDPHQARKKNAVTAVDVSVEKTLTLPKSPPRVSPKVRLETPITLAIATTEDAKEREFQEAIERESKRLRLAAKESAKKRIEQEMDTLKATAKLSAAAVSVGIAASSSSTVDTSTSVVVHESNQLEDGAMSLPSADSSSSESSSSGAASSSGVTKKPSNLVSGLHSLTSLVEKESTAAKSTTRGAGPIVVTSLRMAERNRLMEKQREAEKKQRQQELWKKYEDQRKADGDKRRKAASTKDQTSTDKMAKDARLKREREAREKKEREDELAKKKQHRLQDMDAKDEKKKKLQGKDHTGKELGMRHLREMDGLNRDTPLPPPPAVPAPTHRTDPLPPPVAAVPHQPPGTVGGLQPNTKQGTPSKKEHTNYEMSDGPESGNSDAEQKKIPKWAQREALELALARQFGPDATDPTPSVFPDFVDSCDLEGT</sequence>
<reference evidence="4 5" key="1">
    <citation type="submission" date="2018-08" db="EMBL/GenBank/DDBJ databases">
        <title>Aphanomyces genome sequencing and annotation.</title>
        <authorList>
            <person name="Minardi D."/>
            <person name="Oidtmann B."/>
            <person name="Van Der Giezen M."/>
            <person name="Studholme D.J."/>
        </authorList>
    </citation>
    <scope>NUCLEOTIDE SEQUENCE [LARGE SCALE GENOMIC DNA]</scope>
    <source>
        <strain evidence="4 5">Da</strain>
    </source>
</reference>
<dbReference type="VEuPathDB" id="FungiDB:H257_04239"/>
<dbReference type="PROSITE" id="PS50800">
    <property type="entry name" value="SAP"/>
    <property type="match status" value="1"/>
</dbReference>
<feature type="compositionally biased region" description="Low complexity" evidence="2">
    <location>
        <begin position="661"/>
        <end position="675"/>
    </location>
</feature>
<evidence type="ECO:0000256" key="1">
    <source>
        <dbReference type="SAM" id="Coils"/>
    </source>
</evidence>
<protein>
    <recommendedName>
        <fullName evidence="3">SAP domain-containing protein</fullName>
    </recommendedName>
</protein>
<keyword evidence="1" id="KW-0175">Coiled coil</keyword>
<dbReference type="InterPro" id="IPR003034">
    <property type="entry name" value="SAP_dom"/>
</dbReference>
<organism evidence="4 5">
    <name type="scientific">Aphanomyces astaci</name>
    <name type="common">Crayfish plague agent</name>
    <dbReference type="NCBI Taxonomy" id="112090"/>
    <lineage>
        <taxon>Eukaryota</taxon>
        <taxon>Sar</taxon>
        <taxon>Stramenopiles</taxon>
        <taxon>Oomycota</taxon>
        <taxon>Saprolegniomycetes</taxon>
        <taxon>Saprolegniales</taxon>
        <taxon>Verrucalvaceae</taxon>
        <taxon>Aphanomyces</taxon>
    </lineage>
</organism>
<feature type="compositionally biased region" description="Low complexity" evidence="2">
    <location>
        <begin position="358"/>
        <end position="370"/>
    </location>
</feature>
<feature type="region of interest" description="Disordered" evidence="2">
    <location>
        <begin position="728"/>
        <end position="942"/>
    </location>
</feature>
<feature type="compositionally biased region" description="Basic and acidic residues" evidence="2">
    <location>
        <begin position="751"/>
        <end position="787"/>
    </location>
</feature>
<feature type="region of interest" description="Disordered" evidence="2">
    <location>
        <begin position="661"/>
        <end position="716"/>
    </location>
</feature>
<dbReference type="SMART" id="SM00513">
    <property type="entry name" value="SAP"/>
    <property type="match status" value="1"/>
</dbReference>
<dbReference type="EMBL" id="QUTH01001998">
    <property type="protein sequence ID" value="RHZ28252.1"/>
    <property type="molecule type" value="Genomic_DNA"/>
</dbReference>
<proteinExistence type="predicted"/>
<feature type="domain" description="SAP" evidence="3">
    <location>
        <begin position="134"/>
        <end position="168"/>
    </location>
</feature>
<dbReference type="Gene3D" id="1.10.720.30">
    <property type="entry name" value="SAP domain"/>
    <property type="match status" value="1"/>
</dbReference>
<comment type="caution">
    <text evidence="4">The sequence shown here is derived from an EMBL/GenBank/DDBJ whole genome shotgun (WGS) entry which is preliminary data.</text>
</comment>
<feature type="compositionally biased region" description="Basic and acidic residues" evidence="2">
    <location>
        <begin position="116"/>
        <end position="127"/>
    </location>
</feature>
<evidence type="ECO:0000313" key="4">
    <source>
        <dbReference type="EMBL" id="RHZ28252.1"/>
    </source>
</evidence>
<evidence type="ECO:0000256" key="2">
    <source>
        <dbReference type="SAM" id="MobiDB-lite"/>
    </source>
</evidence>
<feature type="compositionally biased region" description="Polar residues" evidence="2">
    <location>
        <begin position="539"/>
        <end position="557"/>
    </location>
</feature>